<dbReference type="Proteomes" id="UP000241434">
    <property type="component" value="Unassembled WGS sequence"/>
</dbReference>
<keyword evidence="3" id="KW-1185">Reference proteome</keyword>
<feature type="domain" description="Peptidase U32 collagenase" evidence="1">
    <location>
        <begin position="385"/>
        <end position="504"/>
    </location>
</feature>
<accession>A0A2P7Q0V4</accession>
<dbReference type="InterPro" id="IPR020988">
    <property type="entry name" value="Pept_U32_collagenase"/>
</dbReference>
<dbReference type="PANTHER" id="PTHR30217:SF10">
    <property type="entry name" value="23S RRNA 5-HYDROXYCYTIDINE C2501 SYNTHASE"/>
    <property type="match status" value="1"/>
</dbReference>
<name>A0A2P7Q0V4_9FIRM</name>
<dbReference type="EMBL" id="JYGE01000003">
    <property type="protein sequence ID" value="PSJ31570.1"/>
    <property type="molecule type" value="Genomic_DNA"/>
</dbReference>
<evidence type="ECO:0000313" key="2">
    <source>
        <dbReference type="EMBL" id="PSJ31570.1"/>
    </source>
</evidence>
<evidence type="ECO:0000259" key="1">
    <source>
        <dbReference type="Pfam" id="PF12392"/>
    </source>
</evidence>
<dbReference type="GO" id="GO:0006508">
    <property type="term" value="P:proteolysis"/>
    <property type="evidence" value="ECO:0007669"/>
    <property type="project" value="UniProtKB-KW"/>
</dbReference>
<dbReference type="OrthoDB" id="9807498at2"/>
<dbReference type="InterPro" id="IPR051454">
    <property type="entry name" value="RNA/ubiquinone_mod_enzymes"/>
</dbReference>
<dbReference type="RefSeq" id="WP_106776301.1">
    <property type="nucleotide sequence ID" value="NZ_JYGE01000003.1"/>
</dbReference>
<dbReference type="GO" id="GO:0008233">
    <property type="term" value="F:peptidase activity"/>
    <property type="evidence" value="ECO:0007669"/>
    <property type="project" value="UniProtKB-KW"/>
</dbReference>
<dbReference type="InterPro" id="IPR001539">
    <property type="entry name" value="Peptidase_U32"/>
</dbReference>
<reference evidence="2" key="1">
    <citation type="thesis" date="2015" institute="Rutgers" country="The State University of New Jersey, 14 College Farm Rd., New Brunswick, NJ, USA">
        <title>Ammonia toxicity in bacteria and its implications for treatment of and resource recovery from highly nitrogenous organic wastes.</title>
        <authorList>
            <person name="Luther A.K."/>
        </authorList>
    </citation>
    <scope>NUCLEOTIDE SEQUENCE</scope>
    <source>
        <strain evidence="2">RT-10B</strain>
    </source>
</reference>
<sequence length="826" mass="94553">MNKKLELLAPVGSFESLKAAVQNGANAVYLGGKEFSARASANNFDREELKEAVRYAHIRGTRVFVTVNTLIKQDEKEAFLEYIKFLHNEEIDALIIQDIGMASMIKKELPDFELHASTQMSAHSLEDVLYLEKIGFSRVVLARELNVDELKYITDNSNVDIEVFVHGALCVCYSGQCLMSSVLGTRSGNRGRCAQPCRQKYQLYNIEQDSYIETDGQYLLSPRDLNTIENIGAIIDSNILSLKIEGRMKRPEYVATVVSAYRDAIVNYIENNESKVDDERLEELYTIFNRKFTHGYILGEVGASVMNSEKPNNRGLYIGKVLSCNTKSKRLKIKLEKSLKKGDGLNIGGGTVGRVLKGKKVMEYAAPGEIVEIDYIGDIPKGTEVFKTSDGMLMDRVRKTYEEDKEYIKIPLKASLKLKLGEKAQLILEDIDGNKVEVQGDKKVEKALKVSISEEKARKQIAKMGDTPYMLEEFTPIIEDGVSLPISELNNLRRMAIDTLSDKRVYVDRSNILKEYKSKEKIEDKSIKKYENEELKSEALLVNVSCNTIEEVEAIKDMDIDCIYYRDVYSLEEAIDLAKESNKKIAYYMPRIIRSMEKNIYRKLLSISKEKIDYLEAFRVANYGEMSFIEKNFPNKKVFISSWMNVMNDESINYYNKSVGKICLSQEMSMMQIKNLSKEIINNSNIEYLAYGKTEMMISEYCPMGVLTKDCKKNKRDAMCKKSNYLLESEQGEKFRLAQDENCRTTIYSDETVLLIDDLEKLYNEGINSIEIALSFEKKEEIQEIVYKFIKTARYASGLDYNIDIKDSKINIDREFSKGHLYKEID</sequence>
<comment type="caution">
    <text evidence="2">The sequence shown here is derived from an EMBL/GenBank/DDBJ whole genome shotgun (WGS) entry which is preliminary data.</text>
</comment>
<protein>
    <submittedName>
        <fullName evidence="2">Protease</fullName>
    </submittedName>
</protein>
<keyword evidence="2" id="KW-0645">Protease</keyword>
<keyword evidence="2" id="KW-0378">Hydrolase</keyword>
<dbReference type="PANTHER" id="PTHR30217">
    <property type="entry name" value="PEPTIDASE U32 FAMILY"/>
    <property type="match status" value="1"/>
</dbReference>
<organism evidence="2 3">
    <name type="scientific">Peptostreptococcus russellii</name>
    <dbReference type="NCBI Taxonomy" id="215200"/>
    <lineage>
        <taxon>Bacteria</taxon>
        <taxon>Bacillati</taxon>
        <taxon>Bacillota</taxon>
        <taxon>Clostridia</taxon>
        <taxon>Peptostreptococcales</taxon>
        <taxon>Peptostreptococcaceae</taxon>
        <taxon>Peptostreptococcus</taxon>
    </lineage>
</organism>
<gene>
    <name evidence="2" type="ORF">UF10_02730</name>
</gene>
<evidence type="ECO:0000313" key="3">
    <source>
        <dbReference type="Proteomes" id="UP000241434"/>
    </source>
</evidence>
<proteinExistence type="predicted"/>
<dbReference type="Pfam" id="PF01136">
    <property type="entry name" value="Peptidase_U32"/>
    <property type="match status" value="2"/>
</dbReference>
<dbReference type="AlphaFoldDB" id="A0A2P7Q0V4"/>
<dbReference type="PROSITE" id="PS01276">
    <property type="entry name" value="PEPTIDASE_U32"/>
    <property type="match status" value="1"/>
</dbReference>
<dbReference type="Pfam" id="PF12392">
    <property type="entry name" value="DUF3656"/>
    <property type="match status" value="1"/>
</dbReference>